<dbReference type="EMBL" id="JAKLMC020000030">
    <property type="protein sequence ID" value="KAK5950009.1"/>
    <property type="molecule type" value="Genomic_DNA"/>
</dbReference>
<comment type="caution">
    <text evidence="2">The sequence shown here is derived from an EMBL/GenBank/DDBJ whole genome shotgun (WGS) entry which is preliminary data.</text>
</comment>
<gene>
    <name evidence="2" type="ORF">OHC33_008970</name>
</gene>
<evidence type="ECO:0000256" key="1">
    <source>
        <dbReference type="SAM" id="MobiDB-lite"/>
    </source>
</evidence>
<feature type="compositionally biased region" description="Polar residues" evidence="1">
    <location>
        <begin position="193"/>
        <end position="206"/>
    </location>
</feature>
<feature type="region of interest" description="Disordered" evidence="1">
    <location>
        <begin position="104"/>
        <end position="130"/>
    </location>
</feature>
<reference evidence="2 3" key="1">
    <citation type="submission" date="2022-12" db="EMBL/GenBank/DDBJ databases">
        <title>Genomic features and morphological characterization of a novel Knufia sp. strain isolated from spacecraft assembly facility.</title>
        <authorList>
            <person name="Teixeira M."/>
            <person name="Chander A.M."/>
            <person name="Stajich J.E."/>
            <person name="Venkateswaran K."/>
        </authorList>
    </citation>
    <scope>NUCLEOTIDE SEQUENCE [LARGE SCALE GENOMIC DNA]</scope>
    <source>
        <strain evidence="2 3">FJI-L2-BK-P2</strain>
    </source>
</reference>
<feature type="compositionally biased region" description="Basic and acidic residues" evidence="1">
    <location>
        <begin position="104"/>
        <end position="120"/>
    </location>
</feature>
<dbReference type="AlphaFoldDB" id="A0AAN8E9R6"/>
<name>A0AAN8E9R6_9EURO</name>
<dbReference type="Proteomes" id="UP001316803">
    <property type="component" value="Unassembled WGS sequence"/>
</dbReference>
<organism evidence="2 3">
    <name type="scientific">Knufia fluminis</name>
    <dbReference type="NCBI Taxonomy" id="191047"/>
    <lineage>
        <taxon>Eukaryota</taxon>
        <taxon>Fungi</taxon>
        <taxon>Dikarya</taxon>
        <taxon>Ascomycota</taxon>
        <taxon>Pezizomycotina</taxon>
        <taxon>Eurotiomycetes</taxon>
        <taxon>Chaetothyriomycetidae</taxon>
        <taxon>Chaetothyriales</taxon>
        <taxon>Trichomeriaceae</taxon>
        <taxon>Knufia</taxon>
    </lineage>
</organism>
<evidence type="ECO:0000313" key="3">
    <source>
        <dbReference type="Proteomes" id="UP001316803"/>
    </source>
</evidence>
<accession>A0AAN8E9R6</accession>
<keyword evidence="3" id="KW-1185">Reference proteome</keyword>
<feature type="region of interest" description="Disordered" evidence="1">
    <location>
        <begin position="191"/>
        <end position="214"/>
    </location>
</feature>
<sequence length="252" mass="28183">MAQSTAHIISSADGQVFTRAQVMSMMLVAEKIDTIEDTVFVACIGGTDANTFKPDMLIRTLRSTERITANEDKWMCQELQRYRYQGCGRHPVLVAEAREEFSVQRPDIQDSCHTPNDETTKPPNGRELPSKKARITPVTVRNSRYTSANTLAFFKKTAEKTAQPSHTETEAEELAITVSPMPKPYNEKDGMNQPLTRISPGPNNDVRSNDGGQEEEAGWTFVEEPMLDDGDWNIIIPSTMVEAGEARVWAMQ</sequence>
<protein>
    <submittedName>
        <fullName evidence="2">Uncharacterized protein</fullName>
    </submittedName>
</protein>
<proteinExistence type="predicted"/>
<evidence type="ECO:0000313" key="2">
    <source>
        <dbReference type="EMBL" id="KAK5950009.1"/>
    </source>
</evidence>